<dbReference type="Gene3D" id="4.10.240.10">
    <property type="entry name" value="Zn(2)-C6 fungal-type DNA-binding domain"/>
    <property type="match status" value="1"/>
</dbReference>
<dbReference type="PANTHER" id="PTHR46910:SF3">
    <property type="entry name" value="HALOTOLERANCE PROTEIN 9-RELATED"/>
    <property type="match status" value="1"/>
</dbReference>
<dbReference type="EMBL" id="KN846982">
    <property type="protein sequence ID" value="KIW97161.1"/>
    <property type="molecule type" value="Genomic_DNA"/>
</dbReference>
<dbReference type="VEuPathDB" id="FungiDB:Z519_02553"/>
<feature type="region of interest" description="Disordered" evidence="7">
    <location>
        <begin position="1"/>
        <end position="27"/>
    </location>
</feature>
<evidence type="ECO:0000256" key="4">
    <source>
        <dbReference type="ARBA" id="ARBA00023125"/>
    </source>
</evidence>
<keyword evidence="6" id="KW-0539">Nucleus</keyword>
<keyword evidence="3" id="KW-0805">Transcription regulation</keyword>
<evidence type="ECO:0000256" key="1">
    <source>
        <dbReference type="ARBA" id="ARBA00004123"/>
    </source>
</evidence>
<dbReference type="Proteomes" id="UP000053789">
    <property type="component" value="Unassembled WGS sequence"/>
</dbReference>
<accession>A0A0D2F4K8</accession>
<feature type="domain" description="Zn(2)-C6 fungal-type" evidence="8">
    <location>
        <begin position="36"/>
        <end position="65"/>
    </location>
</feature>
<reference evidence="9" key="1">
    <citation type="submission" date="2015-01" db="EMBL/GenBank/DDBJ databases">
        <title>The Genome Sequence of Cladophialophora bantiana CBS 173.52.</title>
        <authorList>
            <consortium name="The Broad Institute Genomics Platform"/>
            <person name="Cuomo C."/>
            <person name="de Hoog S."/>
            <person name="Gorbushina A."/>
            <person name="Stielow B."/>
            <person name="Teixiera M."/>
            <person name="Abouelleil A."/>
            <person name="Chapman S.B."/>
            <person name="Priest M."/>
            <person name="Young S.K."/>
            <person name="Wortman J."/>
            <person name="Nusbaum C."/>
            <person name="Birren B."/>
        </authorList>
    </citation>
    <scope>NUCLEOTIDE SEQUENCE [LARGE SCALE GENOMIC DNA]</scope>
    <source>
        <strain evidence="9">CBS 173.52</strain>
    </source>
</reference>
<organism evidence="9 10">
    <name type="scientific">Cladophialophora bantiana (strain ATCC 10958 / CBS 173.52 / CDC B-1940 / NIH 8579)</name>
    <name type="common">Xylohypha bantiana</name>
    <dbReference type="NCBI Taxonomy" id="1442370"/>
    <lineage>
        <taxon>Eukaryota</taxon>
        <taxon>Fungi</taxon>
        <taxon>Dikarya</taxon>
        <taxon>Ascomycota</taxon>
        <taxon>Pezizomycotina</taxon>
        <taxon>Eurotiomycetes</taxon>
        <taxon>Chaetothyriomycetidae</taxon>
        <taxon>Chaetothyriales</taxon>
        <taxon>Herpotrichiellaceae</taxon>
        <taxon>Cladophialophora</taxon>
    </lineage>
</organism>
<comment type="subcellular location">
    <subcellularLocation>
        <location evidence="1">Nucleus</location>
    </subcellularLocation>
</comment>
<evidence type="ECO:0000313" key="9">
    <source>
        <dbReference type="EMBL" id="KIW97161.1"/>
    </source>
</evidence>
<dbReference type="SUPFAM" id="SSF57701">
    <property type="entry name" value="Zn2/Cys6 DNA-binding domain"/>
    <property type="match status" value="1"/>
</dbReference>
<evidence type="ECO:0000256" key="6">
    <source>
        <dbReference type="ARBA" id="ARBA00023242"/>
    </source>
</evidence>
<evidence type="ECO:0000256" key="5">
    <source>
        <dbReference type="ARBA" id="ARBA00023163"/>
    </source>
</evidence>
<evidence type="ECO:0000259" key="8">
    <source>
        <dbReference type="PROSITE" id="PS50048"/>
    </source>
</evidence>
<dbReference type="HOGENOM" id="CLU_025276_0_0_1"/>
<dbReference type="RefSeq" id="XP_016623830.1">
    <property type="nucleotide sequence ID" value="XM_016760309.1"/>
</dbReference>
<dbReference type="PROSITE" id="PS00463">
    <property type="entry name" value="ZN2_CY6_FUNGAL_1"/>
    <property type="match status" value="1"/>
</dbReference>
<dbReference type="PROSITE" id="PS50048">
    <property type="entry name" value="ZN2_CY6_FUNGAL_2"/>
    <property type="match status" value="1"/>
</dbReference>
<dbReference type="PANTHER" id="PTHR46910">
    <property type="entry name" value="TRANSCRIPTION FACTOR PDR1"/>
    <property type="match status" value="1"/>
</dbReference>
<dbReference type="InterPro" id="IPR001138">
    <property type="entry name" value="Zn2Cys6_DnaBD"/>
</dbReference>
<evidence type="ECO:0000256" key="7">
    <source>
        <dbReference type="SAM" id="MobiDB-lite"/>
    </source>
</evidence>
<dbReference type="InterPro" id="IPR050987">
    <property type="entry name" value="AtrR-like"/>
</dbReference>
<dbReference type="InterPro" id="IPR036864">
    <property type="entry name" value="Zn2-C6_fun-type_DNA-bd_sf"/>
</dbReference>
<proteinExistence type="predicted"/>
<evidence type="ECO:0000256" key="3">
    <source>
        <dbReference type="ARBA" id="ARBA00023015"/>
    </source>
</evidence>
<sequence length="681" mass="75731">MQSPLDTHSPRSQQSSSSEIGATVAANSKRKHTSTACEYCRFKRKRCDGNPRCQSCVDANKQCVYRFNDKRKASVRREGIQKLEAQNEELRSLLDVLKYGNDEDALAAFQALRSPRETAHHGSPSNHHLLDVHRLSIPTFPSLSLTDLQHVRTDRGSRQSQSSPQTSFLPALRFFAYPTIFTPSQLPPEVDIRKGAELFLQVTAGLFYIMAMDEFDRLCVRAYRSKMPPDTRVVAEICAVSAIGAHFNADDTTGELKDALFNTAIHHLPEMLELGNLRTMKYLACLCTYGMVDKRKSTARLIQLSLDIARWNLALPQHGLSEASHDWRRLYQTTLFLECWLSSSLGYVPDLSGGEIGFAQPTIAAMDGLQDDIVTQIKAKEIIVLKARVCEATCGLEPPTRQIIEDHMTKLEGWYRKLPPNMTLTVLLNGDAKPLTAAQQGALLLSHAMYLGAVMMLHRRALVAISDGILGGIAGFDTQSMPMQDHLARSVEAARAIVRIFILLRFGTATTNMHVRCWICVFETYTACTILLYNIALRTIQHAAERAEKQLDLERVTTCLGMLKASALVDMVSQKMLTALAAVHDAVVAARGHQLSETSPPELESRSLLHRRLNGTGSSFEPYNLLTPSNKSPRGCLSAIYVFKRATDMLRDPFGHGLDAGFRLFPRDVSAEAVDWWSAAS</sequence>
<gene>
    <name evidence="9" type="ORF">Z519_02553</name>
</gene>
<keyword evidence="2" id="KW-0479">Metal-binding</keyword>
<evidence type="ECO:0000256" key="2">
    <source>
        <dbReference type="ARBA" id="ARBA00022723"/>
    </source>
</evidence>
<evidence type="ECO:0000313" key="10">
    <source>
        <dbReference type="Proteomes" id="UP000053789"/>
    </source>
</evidence>
<dbReference type="OrthoDB" id="4138892at2759"/>
<dbReference type="GO" id="GO:0005634">
    <property type="term" value="C:nucleus"/>
    <property type="evidence" value="ECO:0007669"/>
    <property type="project" value="UniProtKB-SubCell"/>
</dbReference>
<protein>
    <recommendedName>
        <fullName evidence="8">Zn(2)-C6 fungal-type domain-containing protein</fullName>
    </recommendedName>
</protein>
<dbReference type="GeneID" id="27695481"/>
<dbReference type="GO" id="GO:0003677">
    <property type="term" value="F:DNA binding"/>
    <property type="evidence" value="ECO:0007669"/>
    <property type="project" value="UniProtKB-KW"/>
</dbReference>
<dbReference type="GO" id="GO:0000981">
    <property type="term" value="F:DNA-binding transcription factor activity, RNA polymerase II-specific"/>
    <property type="evidence" value="ECO:0007669"/>
    <property type="project" value="InterPro"/>
</dbReference>
<dbReference type="Pfam" id="PF00172">
    <property type="entry name" value="Zn_clus"/>
    <property type="match status" value="1"/>
</dbReference>
<dbReference type="GO" id="GO:0008270">
    <property type="term" value="F:zinc ion binding"/>
    <property type="evidence" value="ECO:0007669"/>
    <property type="project" value="InterPro"/>
</dbReference>
<keyword evidence="4" id="KW-0238">DNA-binding</keyword>
<dbReference type="SMART" id="SM00066">
    <property type="entry name" value="GAL4"/>
    <property type="match status" value="1"/>
</dbReference>
<keyword evidence="10" id="KW-1185">Reference proteome</keyword>
<dbReference type="CDD" id="cd12148">
    <property type="entry name" value="fungal_TF_MHR"/>
    <property type="match status" value="1"/>
</dbReference>
<dbReference type="CDD" id="cd00067">
    <property type="entry name" value="GAL4"/>
    <property type="match status" value="1"/>
</dbReference>
<dbReference type="AlphaFoldDB" id="A0A0D2F4K8"/>
<keyword evidence="5" id="KW-0804">Transcription</keyword>
<name>A0A0D2F4K8_CLAB1</name>